<dbReference type="GO" id="GO:0005886">
    <property type="term" value="C:plasma membrane"/>
    <property type="evidence" value="ECO:0007669"/>
    <property type="project" value="UniProtKB-SubCell"/>
</dbReference>
<organism evidence="11 12">
    <name type="scientific">Piptocephalis cylindrospora</name>
    <dbReference type="NCBI Taxonomy" id="1907219"/>
    <lineage>
        <taxon>Eukaryota</taxon>
        <taxon>Fungi</taxon>
        <taxon>Fungi incertae sedis</taxon>
        <taxon>Zoopagomycota</taxon>
        <taxon>Zoopagomycotina</taxon>
        <taxon>Zoopagomycetes</taxon>
        <taxon>Zoopagales</taxon>
        <taxon>Piptocephalidaceae</taxon>
        <taxon>Piptocephalis</taxon>
    </lineage>
</organism>
<comment type="similarity">
    <text evidence="2">Belongs to the small GTPase superfamily. Rho family.</text>
</comment>
<dbReference type="SUPFAM" id="SSF52540">
    <property type="entry name" value="P-loop containing nucleoside triphosphate hydrolases"/>
    <property type="match status" value="1"/>
</dbReference>
<dbReference type="InterPro" id="IPR003578">
    <property type="entry name" value="Small_GTPase_Rho"/>
</dbReference>
<name>A0A4P9Y2D4_9FUNG</name>
<proteinExistence type="inferred from homology"/>
<dbReference type="InterPro" id="IPR027417">
    <property type="entry name" value="P-loop_NTPase"/>
</dbReference>
<dbReference type="OrthoDB" id="8830751at2759"/>
<evidence type="ECO:0000256" key="6">
    <source>
        <dbReference type="ARBA" id="ARBA00023134"/>
    </source>
</evidence>
<dbReference type="SMART" id="SM00175">
    <property type="entry name" value="RAB"/>
    <property type="match status" value="1"/>
</dbReference>
<dbReference type="InterPro" id="IPR001806">
    <property type="entry name" value="Small_GTPase"/>
</dbReference>
<dbReference type="AlphaFoldDB" id="A0A4P9Y2D4"/>
<keyword evidence="4" id="KW-0488">Methylation</keyword>
<dbReference type="GO" id="GO:0005525">
    <property type="term" value="F:GTP binding"/>
    <property type="evidence" value="ECO:0007669"/>
    <property type="project" value="UniProtKB-KW"/>
</dbReference>
<keyword evidence="11" id="KW-0378">Hydrolase</keyword>
<keyword evidence="12" id="KW-1185">Reference proteome</keyword>
<gene>
    <name evidence="11" type="ORF">BJ684DRAFT_11835</name>
</gene>
<dbReference type="Proteomes" id="UP000267251">
    <property type="component" value="Unassembled WGS sequence"/>
</dbReference>
<dbReference type="SMART" id="SM00173">
    <property type="entry name" value="RAS"/>
    <property type="match status" value="1"/>
</dbReference>
<dbReference type="PROSITE" id="PS51420">
    <property type="entry name" value="RHO"/>
    <property type="match status" value="1"/>
</dbReference>
<reference evidence="12" key="1">
    <citation type="journal article" date="2018" name="Nat. Microbiol.">
        <title>Leveraging single-cell genomics to expand the fungal tree of life.</title>
        <authorList>
            <person name="Ahrendt S.R."/>
            <person name="Quandt C.A."/>
            <person name="Ciobanu D."/>
            <person name="Clum A."/>
            <person name="Salamov A."/>
            <person name="Andreopoulos B."/>
            <person name="Cheng J.F."/>
            <person name="Woyke T."/>
            <person name="Pelin A."/>
            <person name="Henrissat B."/>
            <person name="Reynolds N.K."/>
            <person name="Benny G.L."/>
            <person name="Smith M.E."/>
            <person name="James T.Y."/>
            <person name="Grigoriev I.V."/>
        </authorList>
    </citation>
    <scope>NUCLEOTIDE SEQUENCE [LARGE SCALE GENOMIC DNA]</scope>
</reference>
<dbReference type="SMART" id="SM00174">
    <property type="entry name" value="RHO"/>
    <property type="match status" value="1"/>
</dbReference>
<dbReference type="NCBIfam" id="TIGR00231">
    <property type="entry name" value="small_GTP"/>
    <property type="match status" value="1"/>
</dbReference>
<dbReference type="Gene3D" id="3.40.50.300">
    <property type="entry name" value="P-loop containing nucleotide triphosphate hydrolases"/>
    <property type="match status" value="1"/>
</dbReference>
<evidence type="ECO:0000256" key="10">
    <source>
        <dbReference type="SAM" id="MobiDB-lite"/>
    </source>
</evidence>
<keyword evidence="8" id="KW-0449">Lipoprotein</keyword>
<dbReference type="SMART" id="SM00176">
    <property type="entry name" value="RAN"/>
    <property type="match status" value="1"/>
</dbReference>
<dbReference type="PROSITE" id="PS51419">
    <property type="entry name" value="RAB"/>
    <property type="match status" value="1"/>
</dbReference>
<comment type="subcellular location">
    <subcellularLocation>
        <location evidence="1">Cell membrane</location>
        <topology evidence="1">Lipid-anchor</topology>
        <orientation evidence="1">Cytoplasmic side</orientation>
    </subcellularLocation>
</comment>
<dbReference type="Pfam" id="PF00071">
    <property type="entry name" value="Ras"/>
    <property type="match status" value="1"/>
</dbReference>
<accession>A0A4P9Y2D4</accession>
<dbReference type="PROSITE" id="PS51421">
    <property type="entry name" value="RAS"/>
    <property type="match status" value="1"/>
</dbReference>
<evidence type="ECO:0000256" key="2">
    <source>
        <dbReference type="ARBA" id="ARBA00010142"/>
    </source>
</evidence>
<keyword evidence="7" id="KW-0472">Membrane</keyword>
<evidence type="ECO:0000313" key="12">
    <source>
        <dbReference type="Proteomes" id="UP000267251"/>
    </source>
</evidence>
<dbReference type="InterPro" id="IPR005225">
    <property type="entry name" value="Small_GTP-bd"/>
</dbReference>
<evidence type="ECO:0000256" key="4">
    <source>
        <dbReference type="ARBA" id="ARBA00022481"/>
    </source>
</evidence>
<dbReference type="PANTHER" id="PTHR24072">
    <property type="entry name" value="RHO FAMILY GTPASE"/>
    <property type="match status" value="1"/>
</dbReference>
<protein>
    <submittedName>
        <fullName evidence="11">P-loop containing nucleoside triphosphate hydrolase protein</fullName>
    </submittedName>
</protein>
<dbReference type="GO" id="GO:0003924">
    <property type="term" value="F:GTPase activity"/>
    <property type="evidence" value="ECO:0007669"/>
    <property type="project" value="InterPro"/>
</dbReference>
<evidence type="ECO:0000256" key="9">
    <source>
        <dbReference type="ARBA" id="ARBA00023289"/>
    </source>
</evidence>
<evidence type="ECO:0000256" key="3">
    <source>
        <dbReference type="ARBA" id="ARBA00022475"/>
    </source>
</evidence>
<feature type="region of interest" description="Disordered" evidence="10">
    <location>
        <begin position="1"/>
        <end position="25"/>
    </location>
</feature>
<evidence type="ECO:0000256" key="8">
    <source>
        <dbReference type="ARBA" id="ARBA00023288"/>
    </source>
</evidence>
<keyword evidence="9" id="KW-0636">Prenylation</keyword>
<dbReference type="PRINTS" id="PR00449">
    <property type="entry name" value="RASTRNSFRMNG"/>
</dbReference>
<keyword evidence="5" id="KW-0547">Nucleotide-binding</keyword>
<keyword evidence="3" id="KW-1003">Cell membrane</keyword>
<dbReference type="FunFam" id="3.40.50.300:FF:000983">
    <property type="entry name" value="Rho family GTPase"/>
    <property type="match status" value="1"/>
</dbReference>
<evidence type="ECO:0000256" key="5">
    <source>
        <dbReference type="ARBA" id="ARBA00022741"/>
    </source>
</evidence>
<dbReference type="GO" id="GO:0007264">
    <property type="term" value="P:small GTPase-mediated signal transduction"/>
    <property type="evidence" value="ECO:0007669"/>
    <property type="project" value="InterPro"/>
</dbReference>
<evidence type="ECO:0000256" key="1">
    <source>
        <dbReference type="ARBA" id="ARBA00004342"/>
    </source>
</evidence>
<dbReference type="EMBL" id="KZ988430">
    <property type="protein sequence ID" value="RKP12211.1"/>
    <property type="molecule type" value="Genomic_DNA"/>
</dbReference>
<evidence type="ECO:0000313" key="11">
    <source>
        <dbReference type="EMBL" id="RKP12211.1"/>
    </source>
</evidence>
<evidence type="ECO:0000256" key="7">
    <source>
        <dbReference type="ARBA" id="ARBA00023136"/>
    </source>
</evidence>
<keyword evidence="6" id="KW-0342">GTP-binding</keyword>
<sequence>MSSSRSSHTSSYSSSTSNGSSSSATLKSRVPLGVITGDPVRRRKLVTVGDGQCGKTCLLIRYSEGRFPDRYVPTVFENYVAQVMVEGVGRVELALWDTAGQEDYDRLRPLSYPETDVVLICFALDAPPSLSNVLERWHPEVAHFCESVPIILVGCKSDLRESGKALIPMEQGQEAAEAIGAQAYIECSARVGTGVGEVFTMAGQVSTFVKSRSFRKRVCKML</sequence>